<gene>
    <name evidence="8" type="ORF">GFSPODELE1_LOCUS9641</name>
</gene>
<dbReference type="InterPro" id="IPR029058">
    <property type="entry name" value="AB_hydrolase_fold"/>
</dbReference>
<evidence type="ECO:0000256" key="3">
    <source>
        <dbReference type="ARBA" id="ARBA00022670"/>
    </source>
</evidence>
<evidence type="ECO:0000256" key="7">
    <source>
        <dbReference type="RuleBase" id="RU361156"/>
    </source>
</evidence>
<dbReference type="PROSITE" id="PS00131">
    <property type="entry name" value="CARBOXYPEPT_SER_SER"/>
    <property type="match status" value="1"/>
</dbReference>
<dbReference type="Pfam" id="PF00450">
    <property type="entry name" value="Peptidase_S10"/>
    <property type="match status" value="2"/>
</dbReference>
<keyword evidence="9" id="KW-1185">Reference proteome</keyword>
<dbReference type="InterPro" id="IPR001563">
    <property type="entry name" value="Peptidase_S10"/>
</dbReference>
<dbReference type="Gene3D" id="3.40.50.1820">
    <property type="entry name" value="alpha/beta hydrolase"/>
    <property type="match status" value="1"/>
</dbReference>
<accession>A0ABP1E2I0</accession>
<dbReference type="EC" id="3.4.16.-" evidence="7"/>
<evidence type="ECO:0000256" key="5">
    <source>
        <dbReference type="ARBA" id="ARBA00022801"/>
    </source>
</evidence>
<keyword evidence="2 7" id="KW-0121">Carboxypeptidase</keyword>
<dbReference type="PANTHER" id="PTHR11802">
    <property type="entry name" value="SERINE PROTEASE FAMILY S10 SERINE CARBOXYPEPTIDASE"/>
    <property type="match status" value="1"/>
</dbReference>
<dbReference type="PRINTS" id="PR00724">
    <property type="entry name" value="CRBOXYPTASEC"/>
</dbReference>
<evidence type="ECO:0000313" key="8">
    <source>
        <dbReference type="EMBL" id="CAL1714160.1"/>
    </source>
</evidence>
<organism evidence="8 9">
    <name type="scientific">Somion occarium</name>
    <dbReference type="NCBI Taxonomy" id="3059160"/>
    <lineage>
        <taxon>Eukaryota</taxon>
        <taxon>Fungi</taxon>
        <taxon>Dikarya</taxon>
        <taxon>Basidiomycota</taxon>
        <taxon>Agaricomycotina</taxon>
        <taxon>Agaricomycetes</taxon>
        <taxon>Polyporales</taxon>
        <taxon>Cerrenaceae</taxon>
        <taxon>Somion</taxon>
    </lineage>
</organism>
<name>A0ABP1E2I0_9APHY</name>
<evidence type="ECO:0000256" key="1">
    <source>
        <dbReference type="ARBA" id="ARBA00009431"/>
    </source>
</evidence>
<evidence type="ECO:0000256" key="6">
    <source>
        <dbReference type="ARBA" id="ARBA00023180"/>
    </source>
</evidence>
<evidence type="ECO:0000313" key="9">
    <source>
        <dbReference type="Proteomes" id="UP001497453"/>
    </source>
</evidence>
<proteinExistence type="inferred from homology"/>
<feature type="chain" id="PRO_5045001080" description="Carboxypeptidase" evidence="7">
    <location>
        <begin position="21"/>
        <end position="634"/>
    </location>
</feature>
<dbReference type="InterPro" id="IPR018202">
    <property type="entry name" value="Ser_caboxypep_ser_AS"/>
</dbReference>
<keyword evidence="6" id="KW-0325">Glycoprotein</keyword>
<keyword evidence="4 7" id="KW-0732">Signal</keyword>
<evidence type="ECO:0000256" key="2">
    <source>
        <dbReference type="ARBA" id="ARBA00022645"/>
    </source>
</evidence>
<feature type="signal peptide" evidence="7">
    <location>
        <begin position="1"/>
        <end position="20"/>
    </location>
</feature>
<dbReference type="EMBL" id="OZ037951">
    <property type="protein sequence ID" value="CAL1714160.1"/>
    <property type="molecule type" value="Genomic_DNA"/>
</dbReference>
<dbReference type="Proteomes" id="UP001497453">
    <property type="component" value="Chromosome 8"/>
</dbReference>
<keyword evidence="3 7" id="KW-0645">Protease</keyword>
<reference evidence="9" key="1">
    <citation type="submission" date="2024-04" db="EMBL/GenBank/DDBJ databases">
        <authorList>
            <person name="Shaw F."/>
            <person name="Minotto A."/>
        </authorList>
    </citation>
    <scope>NUCLEOTIDE SEQUENCE [LARGE SCALE GENOMIC DNA]</scope>
</reference>
<keyword evidence="5 7" id="KW-0378">Hydrolase</keyword>
<dbReference type="SUPFAM" id="SSF53474">
    <property type="entry name" value="alpha/beta-Hydrolases"/>
    <property type="match status" value="1"/>
</dbReference>
<protein>
    <recommendedName>
        <fullName evidence="7">Carboxypeptidase</fullName>
        <ecNumber evidence="7">3.4.16.-</ecNumber>
    </recommendedName>
</protein>
<sequence>MFRSTSILLLASAALTVVRTQGINDPQGVVNSWPHDYPGKPSGDFSPEWQEYFRVKGPLPNVTFDVARSFAGNVGVNRPGHPNNTLFFWAFEKENGSLTDPESTNEPWGIWLNGGPGSSSMLGVNGPIHINGDYSVSGNRFSWNTLADYFWIDQPVGTGWSTVDLQGLVRDEDELGRDFWGFIENIVKVFPNLKSRPLYLTGESYAGRYIPYITKTYFGLTDPPVQLAKISIGDGTIGSDRTYLHLPTVSIIETFPQLVSYDSEVFAYFKGQSDLCGYNLTLSYPQHGNFPTLDGPIPPLFAVAAQRVLPSRRTIFSKRELIGSIQKRASGHPGGLQRREEARLQWKRDLRDRANGTIDPFYGCAIYDELVDYALNFSLPWNLSDHTNGPDYNAFDVYNVPDGLNPESPLDAAPFLNTNVTRAAIHAPTVKDWVPTIETPFALGTDDGWDPSVEPMAFLSELAANASERNIPIVIYSGNDDSLVAHFGTEVVIQNTTFGGIQGFTRKPSTPWFDDDGNVAGVVHQERGLTYLLFSKAGHQVPMSQPAQALTFLREYILGNNQTGLVERSGNQVKVIGGEDSNFYVNNIIHGQDEIYVGSAVTQSTFTYPSATIAAWEEFIATATLTSPYQVTAS</sequence>
<comment type="similarity">
    <text evidence="1 7">Belongs to the peptidase S10 family.</text>
</comment>
<dbReference type="PANTHER" id="PTHR11802:SF3">
    <property type="entry name" value="RETINOID-INDUCIBLE SERINE CARBOXYPEPTIDASE"/>
    <property type="match status" value="1"/>
</dbReference>
<evidence type="ECO:0000256" key="4">
    <source>
        <dbReference type="ARBA" id="ARBA00022729"/>
    </source>
</evidence>